<feature type="domain" description="Cytochrome b5 heme-binding" evidence="7">
    <location>
        <begin position="61"/>
        <end position="162"/>
    </location>
</feature>
<dbReference type="CDD" id="cd11711">
    <property type="entry name" value="GINS_A_Sld5"/>
    <property type="match status" value="1"/>
</dbReference>
<dbReference type="InterPro" id="IPR001199">
    <property type="entry name" value="Cyt_B5-like_heme/steroid-bd"/>
</dbReference>
<name>A0A1J8PS46_9AGAM</name>
<dbReference type="AlphaFoldDB" id="A0A1J8PS46"/>
<comment type="caution">
    <text evidence="8">The sequence shown here is derived from an EMBL/GenBank/DDBJ whole genome shotgun (WGS) entry which is preliminary data.</text>
</comment>
<keyword evidence="4" id="KW-0235">DNA replication</keyword>
<dbReference type="STRING" id="180088.A0A1J8PS46"/>
<protein>
    <recommendedName>
        <fullName evidence="3">DNA replication complex GINS protein SLD5</fullName>
    </recommendedName>
</protein>
<dbReference type="InterPro" id="IPR008591">
    <property type="entry name" value="GINS_Sld5"/>
</dbReference>
<dbReference type="PANTHER" id="PTHR21206:SF0">
    <property type="entry name" value="DNA REPLICATION COMPLEX GINS PROTEIN SLD5"/>
    <property type="match status" value="1"/>
</dbReference>
<dbReference type="GO" id="GO:0000811">
    <property type="term" value="C:GINS complex"/>
    <property type="evidence" value="ECO:0007669"/>
    <property type="project" value="TreeGrafter"/>
</dbReference>
<evidence type="ECO:0000256" key="1">
    <source>
        <dbReference type="ARBA" id="ARBA00004123"/>
    </source>
</evidence>
<dbReference type="InterPro" id="IPR031633">
    <property type="entry name" value="SLD5_C"/>
</dbReference>
<dbReference type="Gene3D" id="3.10.120.10">
    <property type="entry name" value="Cytochrome b5-like heme/steroid binding domain"/>
    <property type="match status" value="1"/>
</dbReference>
<evidence type="ECO:0000256" key="5">
    <source>
        <dbReference type="ARBA" id="ARBA00023242"/>
    </source>
</evidence>
<dbReference type="InterPro" id="IPR038749">
    <property type="entry name" value="Sld5_GINS_A"/>
</dbReference>
<dbReference type="SMART" id="SM01117">
    <property type="entry name" value="Cyt-b5"/>
    <property type="match status" value="1"/>
</dbReference>
<dbReference type="Pfam" id="PF00173">
    <property type="entry name" value="Cyt-b5"/>
    <property type="match status" value="1"/>
</dbReference>
<keyword evidence="9" id="KW-1185">Reference proteome</keyword>
<evidence type="ECO:0000256" key="2">
    <source>
        <dbReference type="ARBA" id="ARBA00008187"/>
    </source>
</evidence>
<organism evidence="8 9">
    <name type="scientific">Rhizopogon vesiculosus</name>
    <dbReference type="NCBI Taxonomy" id="180088"/>
    <lineage>
        <taxon>Eukaryota</taxon>
        <taxon>Fungi</taxon>
        <taxon>Dikarya</taxon>
        <taxon>Basidiomycota</taxon>
        <taxon>Agaricomycotina</taxon>
        <taxon>Agaricomycetes</taxon>
        <taxon>Agaricomycetidae</taxon>
        <taxon>Boletales</taxon>
        <taxon>Suillineae</taxon>
        <taxon>Rhizopogonaceae</taxon>
        <taxon>Rhizopogon</taxon>
    </lineage>
</organism>
<dbReference type="GO" id="GO:0006261">
    <property type="term" value="P:DNA-templated DNA replication"/>
    <property type="evidence" value="ECO:0007669"/>
    <property type="project" value="InterPro"/>
</dbReference>
<dbReference type="SUPFAM" id="SSF160059">
    <property type="entry name" value="PriA/YqbF domain"/>
    <property type="match status" value="1"/>
</dbReference>
<evidence type="ECO:0000313" key="8">
    <source>
        <dbReference type="EMBL" id="OJA11343.1"/>
    </source>
</evidence>
<dbReference type="Pfam" id="PF05916">
    <property type="entry name" value="Sld5"/>
    <property type="match status" value="1"/>
</dbReference>
<sequence length="419" mass="47889">MGYTLDFGTPVNTALLVYILYSVQKIVFPSASTPTTIPNEFKHGYSWLPKAHPPTVMFKTYTPNTLEPFSGKNGGRILLAINGIVFDVTAGRNFYGPDGMYGNFAGRDASRGMAKQSFDMDMLTPIDQPLDKLDDLRPDEIENMKGWIDHFSNKYIICGKLVENDAVFMDIDGDDFFTNLDRPGRTVNNNAFQERLRQAPRDEEDGAIPDAPPFMLEEEEETPLQQLIRHWMNERHAPDILPNEGELLAGLLDHIRSQSETVQLLRTDPSSSEEEHFRIMLVQTEVERVKFIVRSYLRTRLFKIEKFARYIMTNPEVQQRLSESEVDHARRFAQLTDQHFYHAVLQSLPETQQTLDDQPPFVPSMITEPDKTRAVFVLARQDCPPTYSGTALEMRKGHISLTPYSVVEQLITRGEVELV</sequence>
<keyword evidence="5" id="KW-0539">Nucleus</keyword>
<comment type="similarity">
    <text evidence="2">Belongs to the GINS4/SLD5 family.</text>
</comment>
<evidence type="ECO:0000256" key="6">
    <source>
        <dbReference type="ARBA" id="ARBA00038357"/>
    </source>
</evidence>
<dbReference type="GO" id="GO:0020037">
    <property type="term" value="F:heme binding"/>
    <property type="evidence" value="ECO:0007669"/>
    <property type="project" value="UniProtKB-ARBA"/>
</dbReference>
<dbReference type="Pfam" id="PF16922">
    <property type="entry name" value="SLD5_C"/>
    <property type="match status" value="1"/>
</dbReference>
<dbReference type="InterPro" id="IPR021151">
    <property type="entry name" value="GINS_A"/>
</dbReference>
<evidence type="ECO:0000256" key="4">
    <source>
        <dbReference type="ARBA" id="ARBA00022705"/>
    </source>
</evidence>
<dbReference type="InterPro" id="IPR036224">
    <property type="entry name" value="GINS_bundle-like_dom_sf"/>
</dbReference>
<evidence type="ECO:0000256" key="3">
    <source>
        <dbReference type="ARBA" id="ARBA00014804"/>
    </source>
</evidence>
<dbReference type="Proteomes" id="UP000183567">
    <property type="component" value="Unassembled WGS sequence"/>
</dbReference>
<dbReference type="CDD" id="cd21692">
    <property type="entry name" value="GINS_B_Sld5"/>
    <property type="match status" value="1"/>
</dbReference>
<gene>
    <name evidence="8" type="ORF">AZE42_04925</name>
</gene>
<reference evidence="8 9" key="1">
    <citation type="submission" date="2016-03" db="EMBL/GenBank/DDBJ databases">
        <title>Comparative genomics of the ectomycorrhizal sister species Rhizopogon vinicolor and Rhizopogon vesiculosus (Basidiomycota: Boletales) reveals a divergence of the mating type B locus.</title>
        <authorList>
            <person name="Mujic A.B."/>
            <person name="Kuo A."/>
            <person name="Tritt A."/>
            <person name="Lipzen A."/>
            <person name="Chen C."/>
            <person name="Johnson J."/>
            <person name="Sharma A."/>
            <person name="Barry K."/>
            <person name="Grigoriev I.V."/>
            <person name="Spatafora J.W."/>
        </authorList>
    </citation>
    <scope>NUCLEOTIDE SEQUENCE [LARGE SCALE GENOMIC DNA]</scope>
    <source>
        <strain evidence="8 9">AM-OR11-056</strain>
    </source>
</reference>
<dbReference type="EMBL" id="LVVM01005105">
    <property type="protein sequence ID" value="OJA11343.1"/>
    <property type="molecule type" value="Genomic_DNA"/>
</dbReference>
<dbReference type="FunFam" id="3.10.120.10:FF:000003">
    <property type="entry name" value="membrane-associated progesterone receptor component 1"/>
    <property type="match status" value="1"/>
</dbReference>
<evidence type="ECO:0000259" key="7">
    <source>
        <dbReference type="SMART" id="SM01117"/>
    </source>
</evidence>
<evidence type="ECO:0000313" key="9">
    <source>
        <dbReference type="Proteomes" id="UP000183567"/>
    </source>
</evidence>
<dbReference type="OrthoDB" id="338231at2759"/>
<dbReference type="Gene3D" id="1.20.58.1030">
    <property type="match status" value="1"/>
</dbReference>
<dbReference type="InterPro" id="IPR036400">
    <property type="entry name" value="Cyt_B5-like_heme/steroid_sf"/>
</dbReference>
<comment type="subcellular location">
    <subcellularLocation>
        <location evidence="1">Nucleus</location>
    </subcellularLocation>
</comment>
<dbReference type="SUPFAM" id="SSF55856">
    <property type="entry name" value="Cytochrome b5-like heme/steroid binding domain"/>
    <property type="match status" value="1"/>
</dbReference>
<comment type="similarity">
    <text evidence="6">Belongs to the cytochrome b5 family. MAPR subfamily.</text>
</comment>
<dbReference type="PANTHER" id="PTHR21206">
    <property type="entry name" value="SLD5 PROTEIN"/>
    <property type="match status" value="1"/>
</dbReference>
<proteinExistence type="inferred from homology"/>
<accession>A0A1J8PS46</accession>
<dbReference type="GO" id="GO:0000727">
    <property type="term" value="P:double-strand break repair via break-induced replication"/>
    <property type="evidence" value="ECO:0007669"/>
    <property type="project" value="TreeGrafter"/>
</dbReference>
<dbReference type="SUPFAM" id="SSF158573">
    <property type="entry name" value="GINS helical bundle-like"/>
    <property type="match status" value="1"/>
</dbReference>